<dbReference type="RefSeq" id="WP_405339541.1">
    <property type="nucleotide sequence ID" value="NZ_JBANFI010000005.1"/>
</dbReference>
<reference evidence="1 2" key="1">
    <citation type="submission" date="2024-02" db="EMBL/GenBank/DDBJ databases">
        <title>Marinospirillum sp. MEB 164 isolated from Lonar lake sediment.</title>
        <authorList>
            <person name="Joshi A."/>
            <person name="Thite S."/>
        </authorList>
    </citation>
    <scope>NUCLEOTIDE SEQUENCE [LARGE SCALE GENOMIC DNA]</scope>
    <source>
        <strain evidence="1 2">MEB164</strain>
    </source>
</reference>
<dbReference type="EMBL" id="JBANFI010000005">
    <property type="protein sequence ID" value="MFK7161137.1"/>
    <property type="molecule type" value="Genomic_DNA"/>
</dbReference>
<dbReference type="Proteomes" id="UP001621714">
    <property type="component" value="Unassembled WGS sequence"/>
</dbReference>
<evidence type="ECO:0000313" key="2">
    <source>
        <dbReference type="Proteomes" id="UP001621714"/>
    </source>
</evidence>
<keyword evidence="2" id="KW-1185">Reference proteome</keyword>
<evidence type="ECO:0000313" key="1">
    <source>
        <dbReference type="EMBL" id="MFK7161137.1"/>
    </source>
</evidence>
<comment type="caution">
    <text evidence="1">The sequence shown here is derived from an EMBL/GenBank/DDBJ whole genome shotgun (WGS) entry which is preliminary data.</text>
</comment>
<accession>A0ABW8PXV8</accession>
<sequence length="376" mass="41192">MLQLKNPALYGLVLASSLLLTGCSDSDSDTTTGSDNSLPQGVRVASVDTTHNLPVYFDLSTGQTTSADGDWQVAYQRYVGFWTSEQTKACIAHSYPNLFNDNGEAIRTEFDRLNANDTLNDFLAIDINNTDICNPEHDKINTLIPTTGWYSGYRGPGTSPNIHDDGTNGWIIQSADGNQYARIRFSSFIPMQMQLTLEVEHWNGSTFNSPIQSPAITFLNGPVYWDLESNSLAHENDDWELKFSRGQGFEWQIQINGGASGTGNTGVVGSDGTNPQGVGALVSNSVWEVTDPTNTAQVYRFFADSKEGAFSSPGDYGAFQYAVGGNNHLMFPTFTTYLIEKNGVYHKLQVISNYGEDGNSPSGHLVYRFSEAVSQQ</sequence>
<evidence type="ECO:0008006" key="3">
    <source>
        <dbReference type="Google" id="ProtNLM"/>
    </source>
</evidence>
<protein>
    <recommendedName>
        <fullName evidence="3">HmuY protein</fullName>
    </recommendedName>
</protein>
<gene>
    <name evidence="1" type="ORF">V6U78_08820</name>
</gene>
<proteinExistence type="predicted"/>
<dbReference type="PROSITE" id="PS51257">
    <property type="entry name" value="PROKAR_LIPOPROTEIN"/>
    <property type="match status" value="1"/>
</dbReference>
<organism evidence="1 2">
    <name type="scientific">Marinospirillum alkalitolerans</name>
    <dbReference type="NCBI Taxonomy" id="3123374"/>
    <lineage>
        <taxon>Bacteria</taxon>
        <taxon>Pseudomonadati</taxon>
        <taxon>Pseudomonadota</taxon>
        <taxon>Gammaproteobacteria</taxon>
        <taxon>Oceanospirillales</taxon>
        <taxon>Oceanospirillaceae</taxon>
        <taxon>Marinospirillum</taxon>
    </lineage>
</organism>
<name>A0ABW8PXV8_9GAMM</name>